<dbReference type="InterPro" id="IPR002933">
    <property type="entry name" value="Peptidase_M20"/>
</dbReference>
<dbReference type="RefSeq" id="WP_369703771.1">
    <property type="nucleotide sequence ID" value="NZ_JBGEWD010000005.1"/>
</dbReference>
<reference evidence="3 4" key="1">
    <citation type="submission" date="2024-08" db="EMBL/GenBank/DDBJ databases">
        <title>Clostridium lapicellarii sp. nov., and Clostridium renhuaiense sp. nov., two species isolated from the mud in a fermentation cellar used for producing sauce-flavour Chinese liquors.</title>
        <authorList>
            <person name="Yang F."/>
            <person name="Wang H."/>
            <person name="Chen L.Q."/>
            <person name="Zhou N."/>
            <person name="Lu J.J."/>
            <person name="Pu X.X."/>
            <person name="Wan B."/>
            <person name="Wang L."/>
            <person name="Liu S.J."/>
        </authorList>
    </citation>
    <scope>NUCLEOTIDE SEQUENCE [LARGE SCALE GENOMIC DNA]</scope>
    <source>
        <strain evidence="3 4">MT-5</strain>
    </source>
</reference>
<evidence type="ECO:0000313" key="3">
    <source>
        <dbReference type="EMBL" id="MEY7999879.1"/>
    </source>
</evidence>
<dbReference type="InterPro" id="IPR036264">
    <property type="entry name" value="Bact_exopeptidase_dim_dom"/>
</dbReference>
<evidence type="ECO:0000259" key="2">
    <source>
        <dbReference type="Pfam" id="PF07687"/>
    </source>
</evidence>
<comment type="similarity">
    <text evidence="1">Belongs to the peptidase M20A family.</text>
</comment>
<name>A0ABV4BM94_9CLOT</name>
<dbReference type="PIRSF" id="PIRSF037226">
    <property type="entry name" value="Amidohydrolase_ACY1L2_prd"/>
    <property type="match status" value="1"/>
</dbReference>
<accession>A0ABV4BM94</accession>
<dbReference type="EMBL" id="JBGEWD010000005">
    <property type="protein sequence ID" value="MEY7999879.1"/>
    <property type="molecule type" value="Genomic_DNA"/>
</dbReference>
<dbReference type="SUPFAM" id="SSF53187">
    <property type="entry name" value="Zn-dependent exopeptidases"/>
    <property type="match status" value="1"/>
</dbReference>
<dbReference type="Pfam" id="PF01546">
    <property type="entry name" value="Peptidase_M20"/>
    <property type="match status" value="1"/>
</dbReference>
<dbReference type="Pfam" id="PF07687">
    <property type="entry name" value="M20_dimer"/>
    <property type="match status" value="1"/>
</dbReference>
<feature type="domain" description="Peptidase M20 dimerisation" evidence="2">
    <location>
        <begin position="182"/>
        <end position="270"/>
    </location>
</feature>
<dbReference type="SUPFAM" id="SSF55031">
    <property type="entry name" value="Bacterial exopeptidase dimerisation domain"/>
    <property type="match status" value="1"/>
</dbReference>
<dbReference type="Gene3D" id="3.40.630.10">
    <property type="entry name" value="Zn peptidases"/>
    <property type="match status" value="1"/>
</dbReference>
<evidence type="ECO:0000313" key="4">
    <source>
        <dbReference type="Proteomes" id="UP001564657"/>
    </source>
</evidence>
<dbReference type="InterPro" id="IPR017144">
    <property type="entry name" value="Xaa-Arg_dipeptidase"/>
</dbReference>
<evidence type="ECO:0000256" key="1">
    <source>
        <dbReference type="PIRNR" id="PIRNR037226"/>
    </source>
</evidence>
<dbReference type="InterPro" id="IPR017439">
    <property type="entry name" value="Amidohydrolase"/>
</dbReference>
<dbReference type="Proteomes" id="UP001564657">
    <property type="component" value="Unassembled WGS sequence"/>
</dbReference>
<dbReference type="PANTHER" id="PTHR30575:SF0">
    <property type="entry name" value="XAA-ARG DIPEPTIDASE"/>
    <property type="match status" value="1"/>
</dbReference>
<protein>
    <recommendedName>
        <fullName evidence="1">Peptidase M20 domain-containing protein 2</fullName>
    </recommendedName>
</protein>
<keyword evidence="4" id="KW-1185">Reference proteome</keyword>
<proteinExistence type="inferred from homology"/>
<comment type="caution">
    <text evidence="3">The sequence shown here is derived from an EMBL/GenBank/DDBJ whole genome shotgun (WGS) entry which is preliminary data.</text>
</comment>
<organism evidence="3 4">
    <name type="scientific">Clostridium moutaii</name>
    <dbReference type="NCBI Taxonomy" id="3240932"/>
    <lineage>
        <taxon>Bacteria</taxon>
        <taxon>Bacillati</taxon>
        <taxon>Bacillota</taxon>
        <taxon>Clostridia</taxon>
        <taxon>Eubacteriales</taxon>
        <taxon>Clostridiaceae</taxon>
        <taxon>Clostridium</taxon>
    </lineage>
</organism>
<gene>
    <name evidence="3" type="ORF">AB8U03_06670</name>
</gene>
<sequence>MSTNIIKNFQHEIINEIESKKDTYINISHLIHNHPEIGNQEFFSSKLLIDALEKEGFSIEKAVAGHSTSFIARKKSNKNSGAVIGYLAEYDALPNLGHACGHNIIGTASTAAAISLSKLIDEIGGEILVFGTPAEEGGENGSAKASFVKHNLFDGVDACMMIHPGNNNYKTVKSLANDPIQFEFIGKAAHAAACPEKGINALDGVIQLFNGINALRQHVTSDVRIHGIITDGGYAPNIVPDYAKAKFFIRAAERSTCDEVTKKIINIAKGAALITGSKVNISFFQNEIDNFLLNSKFDEVFADNLKLLGINLDNKIPEGLGSTDAGNVSHVVPTIHPHIKIGDDKLVGHTPEFREAAISKQGDEALLIGIKALALTGLTLLTDKNKLTAIKEEFNRQHS</sequence>
<dbReference type="NCBIfam" id="TIGR01891">
    <property type="entry name" value="amidohydrolases"/>
    <property type="match status" value="1"/>
</dbReference>
<dbReference type="PANTHER" id="PTHR30575">
    <property type="entry name" value="PEPTIDASE M20"/>
    <property type="match status" value="1"/>
</dbReference>
<dbReference type="Gene3D" id="3.30.70.360">
    <property type="match status" value="1"/>
</dbReference>
<dbReference type="InterPro" id="IPR052030">
    <property type="entry name" value="Peptidase_M20/M20A_hydrolases"/>
</dbReference>
<dbReference type="InterPro" id="IPR011650">
    <property type="entry name" value="Peptidase_M20_dimer"/>
</dbReference>
<dbReference type="CDD" id="cd05672">
    <property type="entry name" value="M20_ACY1L2-like"/>
    <property type="match status" value="1"/>
</dbReference>